<keyword evidence="1" id="KW-0863">Zinc-finger</keyword>
<proteinExistence type="predicted"/>
<evidence type="ECO:0000313" key="4">
    <source>
        <dbReference type="EMBL" id="QLG29970.1"/>
    </source>
</evidence>
<name>A0A7D5GIK2_9EURY</name>
<dbReference type="InterPro" id="IPR007527">
    <property type="entry name" value="Znf_SWIM"/>
</dbReference>
<dbReference type="EMBL" id="CP058531">
    <property type="protein sequence ID" value="QLG29970.1"/>
    <property type="molecule type" value="Genomic_DNA"/>
</dbReference>
<accession>A0A7D5GIK2</accession>
<reference evidence="4 5" key="1">
    <citation type="submission" date="2020-07" db="EMBL/GenBank/DDBJ databases">
        <title>Gai3-2, isolated from salt lake.</title>
        <authorList>
            <person name="Cui H."/>
            <person name="Shi X."/>
        </authorList>
    </citation>
    <scope>NUCLEOTIDE SEQUENCE [LARGE SCALE GENOMIC DNA]</scope>
    <source>
        <strain evidence="4 5">Gai3-2</strain>
        <plasmid evidence="4 5">unnamed2</plasmid>
    </source>
</reference>
<dbReference type="OrthoDB" id="189856at2157"/>
<evidence type="ECO:0000259" key="3">
    <source>
        <dbReference type="PROSITE" id="PS50966"/>
    </source>
</evidence>
<dbReference type="Pfam" id="PF04434">
    <property type="entry name" value="SWIM"/>
    <property type="match status" value="1"/>
</dbReference>
<organism evidence="4 5">
    <name type="scientific">Halorarum halophilum</name>
    <dbReference type="NCBI Taxonomy" id="2743090"/>
    <lineage>
        <taxon>Archaea</taxon>
        <taxon>Methanobacteriati</taxon>
        <taxon>Methanobacteriota</taxon>
        <taxon>Stenosarchaea group</taxon>
        <taxon>Halobacteria</taxon>
        <taxon>Halobacteriales</taxon>
        <taxon>Haloferacaceae</taxon>
        <taxon>Halorarum</taxon>
    </lineage>
</organism>
<keyword evidence="1" id="KW-0862">Zinc</keyword>
<dbReference type="GO" id="GO:0008270">
    <property type="term" value="F:zinc ion binding"/>
    <property type="evidence" value="ECO:0007669"/>
    <property type="project" value="UniProtKB-KW"/>
</dbReference>
<feature type="domain" description="SWIM-type" evidence="3">
    <location>
        <begin position="48"/>
        <end position="83"/>
    </location>
</feature>
<evidence type="ECO:0000256" key="1">
    <source>
        <dbReference type="PROSITE-ProRule" id="PRU00325"/>
    </source>
</evidence>
<dbReference type="AlphaFoldDB" id="A0A7D5GIK2"/>
<dbReference type="PROSITE" id="PS50966">
    <property type="entry name" value="ZF_SWIM"/>
    <property type="match status" value="1"/>
</dbReference>
<dbReference type="Proteomes" id="UP000509750">
    <property type="component" value="Plasmid unnamed2"/>
</dbReference>
<evidence type="ECO:0000313" key="5">
    <source>
        <dbReference type="Proteomes" id="UP000509750"/>
    </source>
</evidence>
<geneLocation type="plasmid" evidence="4 5">
    <name>unnamed2</name>
</geneLocation>
<gene>
    <name evidence="4" type="ORF">HUG10_20155</name>
</gene>
<protein>
    <submittedName>
        <fullName evidence="4">SWIM zinc finger family protein</fullName>
    </submittedName>
</protein>
<keyword evidence="1" id="KW-0479">Metal-binding</keyword>
<feature type="compositionally biased region" description="Acidic residues" evidence="2">
    <location>
        <begin position="127"/>
        <end position="141"/>
    </location>
</feature>
<dbReference type="KEGG" id="halg:HUG10_20155"/>
<keyword evidence="5" id="KW-1185">Reference proteome</keyword>
<keyword evidence="4" id="KW-0614">Plasmid</keyword>
<evidence type="ECO:0000256" key="2">
    <source>
        <dbReference type="SAM" id="MobiDB-lite"/>
    </source>
</evidence>
<sequence length="141" mass="15210">MPTHPLTRLEVPSRVLKRAQYEAFEFELHGSALLVRNGSHPDPENHEYWVTVSDGLPAHCDCPADAASEGACKHRVAVAIRPPVLETAIHAQLAADGSGTSNPPLPEEEDLSAKAITQTAGARGEREDGDEADEEYPCECD</sequence>
<feature type="region of interest" description="Disordered" evidence="2">
    <location>
        <begin position="92"/>
        <end position="141"/>
    </location>
</feature>